<gene>
    <name evidence="1" type="ORF">MNBD_GAMMA03-1609</name>
</gene>
<reference evidence="1" key="1">
    <citation type="submission" date="2018-06" db="EMBL/GenBank/DDBJ databases">
        <authorList>
            <person name="Zhirakovskaya E."/>
        </authorList>
    </citation>
    <scope>NUCLEOTIDE SEQUENCE</scope>
</reference>
<proteinExistence type="predicted"/>
<organism evidence="1">
    <name type="scientific">hydrothermal vent metagenome</name>
    <dbReference type="NCBI Taxonomy" id="652676"/>
    <lineage>
        <taxon>unclassified sequences</taxon>
        <taxon>metagenomes</taxon>
        <taxon>ecological metagenomes</taxon>
    </lineage>
</organism>
<name>A0A3B0WZH5_9ZZZZ</name>
<sequence length="326" mass="35303">SNPISFIVKSGYAGVGASDDVSSDHVTREYQICFKCHSNYAYGNNPPTSGPTIPTNTNMTQYTNQAMEFQAPDVDKEERASGETGSAANHRSWHPVMKETGRTRAIRKADSAIFNSPWLNDGVERMGVQTMYCSDCHGSSSLYIEADVTTHNVDPAPDGAWGPHGSDNSFILKGNWDSDEINMPPASELCFRCHNVSSYSAVNFGDVKTSGFSGPNWNNLHAIHEILISKPRLRCTWCHVAIPHGWRNKALLVDIASDPEAASCGGVAPCGTVDDPLPYYKNAYLGGAGPVNWRVSGEWEAQDCNNISGSGCTNSGWMIATCQTPS</sequence>
<accession>A0A3B0WZH5</accession>
<dbReference type="InterPro" id="IPR036280">
    <property type="entry name" value="Multihaem_cyt_sf"/>
</dbReference>
<protein>
    <submittedName>
        <fullName evidence="1">Cytochrome c family protein</fullName>
    </submittedName>
</protein>
<feature type="non-terminal residue" evidence="1">
    <location>
        <position position="1"/>
    </location>
</feature>
<evidence type="ECO:0000313" key="1">
    <source>
        <dbReference type="EMBL" id="VAW49004.1"/>
    </source>
</evidence>
<dbReference type="EMBL" id="UOFC01000250">
    <property type="protein sequence ID" value="VAW49004.1"/>
    <property type="molecule type" value="Genomic_DNA"/>
</dbReference>
<dbReference type="SUPFAM" id="SSF48695">
    <property type="entry name" value="Multiheme cytochromes"/>
    <property type="match status" value="1"/>
</dbReference>
<dbReference type="AlphaFoldDB" id="A0A3B0WZH5"/>